<evidence type="ECO:0000313" key="3">
    <source>
        <dbReference type="EMBL" id="RBW68219.1"/>
    </source>
</evidence>
<dbReference type="AlphaFoldDB" id="A0A366XTY1"/>
<keyword evidence="1" id="KW-0720">Serine protease</keyword>
<dbReference type="InterPro" id="IPR009003">
    <property type="entry name" value="Peptidase_S1_PA"/>
</dbReference>
<keyword evidence="4" id="KW-1185">Reference proteome</keyword>
<dbReference type="RefSeq" id="WP_113807396.1">
    <property type="nucleotide sequence ID" value="NZ_QOCW01000023.1"/>
</dbReference>
<proteinExistence type="predicted"/>
<comment type="caution">
    <text evidence="3">The sequence shown here is derived from an EMBL/GenBank/DDBJ whole genome shotgun (WGS) entry which is preliminary data.</text>
</comment>
<dbReference type="InterPro" id="IPR046916">
    <property type="entry name" value="ABC-3C_CTD4"/>
</dbReference>
<accession>A0A366XTY1</accession>
<gene>
    <name evidence="3" type="ORF">DS031_17740</name>
</gene>
<dbReference type="InterPro" id="IPR043504">
    <property type="entry name" value="Peptidase_S1_PA_chymotrypsin"/>
</dbReference>
<dbReference type="Pfam" id="PF20280">
    <property type="entry name" value="CTD4"/>
    <property type="match status" value="1"/>
</dbReference>
<dbReference type="Proteomes" id="UP000253314">
    <property type="component" value="Unassembled WGS sequence"/>
</dbReference>
<evidence type="ECO:0000313" key="4">
    <source>
        <dbReference type="Proteomes" id="UP000253314"/>
    </source>
</evidence>
<dbReference type="Gene3D" id="2.40.10.10">
    <property type="entry name" value="Trypsin-like serine proteases"/>
    <property type="match status" value="1"/>
</dbReference>
<protein>
    <recommendedName>
        <fullName evidence="2">ABC-three component systems C-terminal domain-containing protein</fullName>
    </recommendedName>
</protein>
<sequence>MDIYSNYEKLAVQIHCIDSCGSGCLFQPHTNDYSYVLTAKHCLEGKEDVPQEFNLKDIKIFQFNGDNEIQLKVLDYYLHDSYDLAVIKIEYIEEVPIILVSKPIENSNLGVYGFPNILEDPDTKWMGQKLSCSLNFYHKIHKIIEFIPHTEISDVFNTTSETIVGLSGSGIYIERNNRLYLTGIFTELKEGSGAYKSLLGLGISLINELLKEKGLPLLVPEEILSFEKYIGTAFNRNEGRIKPLLKRNAKQLLDLTPRNIIDRYNQKLYLPNNKFIEEELLNPILWEGWISLLTYYYMDTTLIPTKDRIDLTRAKEQVQHKVKMFFTPFNNLSECIMELFVNNYDDLESNDIIVVNTKNSAPGRKSHNKERTKKVLRHIDSGERDQLIEDGIDIDNPEHSKDIEIIHIDLFLDKFAEFDDIENIPELEENLKNCIKEVFNNVP</sequence>
<reference evidence="3 4" key="1">
    <citation type="submission" date="2018-07" db="EMBL/GenBank/DDBJ databases">
        <title>Lottiidibacillus patelloidae gen. nov., sp. nov., isolated from the intestinal tract of a marine limpet and the reclassification of B. taeanensis BH030017T, B. algicola KMM 3737T and B. hwajinpoensis SW-72T as genus Lottiidibacillus.</title>
        <authorList>
            <person name="Liu R."/>
            <person name="Huang Z."/>
        </authorList>
    </citation>
    <scope>NUCLEOTIDE SEQUENCE [LARGE SCALE GENOMIC DNA]</scope>
    <source>
        <strain evidence="3 4">BH030017</strain>
    </source>
</reference>
<dbReference type="GO" id="GO:0008236">
    <property type="term" value="F:serine-type peptidase activity"/>
    <property type="evidence" value="ECO:0007669"/>
    <property type="project" value="UniProtKB-KW"/>
</dbReference>
<dbReference type="SUPFAM" id="SSF50494">
    <property type="entry name" value="Trypsin-like serine proteases"/>
    <property type="match status" value="1"/>
</dbReference>
<organism evidence="3 4">
    <name type="scientific">Bacillus taeanensis</name>
    <dbReference type="NCBI Taxonomy" id="273032"/>
    <lineage>
        <taxon>Bacteria</taxon>
        <taxon>Bacillati</taxon>
        <taxon>Bacillota</taxon>
        <taxon>Bacilli</taxon>
        <taxon>Bacillales</taxon>
        <taxon>Bacillaceae</taxon>
        <taxon>Bacillus</taxon>
    </lineage>
</organism>
<name>A0A366XTY1_9BACI</name>
<evidence type="ECO:0000256" key="1">
    <source>
        <dbReference type="ARBA" id="ARBA00022825"/>
    </source>
</evidence>
<keyword evidence="1" id="KW-0378">Hydrolase</keyword>
<keyword evidence="1" id="KW-0645">Protease</keyword>
<evidence type="ECO:0000259" key="2">
    <source>
        <dbReference type="Pfam" id="PF20280"/>
    </source>
</evidence>
<dbReference type="OrthoDB" id="1950084at2"/>
<feature type="domain" description="ABC-three component systems C-terminal" evidence="2">
    <location>
        <begin position="201"/>
        <end position="415"/>
    </location>
</feature>
<dbReference type="EMBL" id="QOCW01000023">
    <property type="protein sequence ID" value="RBW68219.1"/>
    <property type="molecule type" value="Genomic_DNA"/>
</dbReference>